<organism evidence="8 9">
    <name type="scientific">Devosia chinhatensis</name>
    <dbReference type="NCBI Taxonomy" id="429727"/>
    <lineage>
        <taxon>Bacteria</taxon>
        <taxon>Pseudomonadati</taxon>
        <taxon>Pseudomonadota</taxon>
        <taxon>Alphaproteobacteria</taxon>
        <taxon>Hyphomicrobiales</taxon>
        <taxon>Devosiaceae</taxon>
        <taxon>Devosia</taxon>
    </lineage>
</organism>
<dbReference type="SUPFAM" id="SSF109755">
    <property type="entry name" value="PhoU-like"/>
    <property type="match status" value="1"/>
</dbReference>
<protein>
    <recommendedName>
        <fullName evidence="7">PhoU domain-containing protein</fullName>
    </recommendedName>
</protein>
<feature type="transmembrane region" description="Helical" evidence="6">
    <location>
        <begin position="175"/>
        <end position="199"/>
    </location>
</feature>
<dbReference type="PANTHER" id="PTHR10010">
    <property type="entry name" value="SOLUTE CARRIER FAMILY 34 SODIUM PHOSPHATE , MEMBER 2-RELATED"/>
    <property type="match status" value="1"/>
</dbReference>
<keyword evidence="4 6" id="KW-1133">Transmembrane helix</keyword>
<keyword evidence="9" id="KW-1185">Reference proteome</keyword>
<feature type="transmembrane region" description="Helical" evidence="6">
    <location>
        <begin position="135"/>
        <end position="155"/>
    </location>
</feature>
<dbReference type="OrthoDB" id="5778511at2"/>
<keyword evidence="5 6" id="KW-0472">Membrane</keyword>
<evidence type="ECO:0000256" key="2">
    <source>
        <dbReference type="ARBA" id="ARBA00022475"/>
    </source>
</evidence>
<evidence type="ECO:0000256" key="3">
    <source>
        <dbReference type="ARBA" id="ARBA00022692"/>
    </source>
</evidence>
<dbReference type="PATRIC" id="fig|429727.3.peg.2564"/>
<dbReference type="GO" id="GO:0005886">
    <property type="term" value="C:plasma membrane"/>
    <property type="evidence" value="ECO:0007669"/>
    <property type="project" value="UniProtKB-SubCell"/>
</dbReference>
<dbReference type="NCBIfam" id="NF037997">
    <property type="entry name" value="Na_Pi_symport"/>
    <property type="match status" value="1"/>
</dbReference>
<feature type="transmembrane region" description="Helical" evidence="6">
    <location>
        <begin position="6"/>
        <end position="24"/>
    </location>
</feature>
<comment type="caution">
    <text evidence="8">The sequence shown here is derived from an EMBL/GenBank/DDBJ whole genome shotgun (WGS) entry which is preliminary data.</text>
</comment>
<dbReference type="Pfam" id="PF02690">
    <property type="entry name" value="Na_Pi_cotrans"/>
    <property type="match status" value="2"/>
</dbReference>
<sequence>MSIYLVLINIAGAVTLLLWATRMVRTGMERSQKAVLHRLLSQGKRGQLKSAFLGGVVAILLQSSTAVALIAAGFAASGKLTLSAGLATMLGADLGSAIVVQVLSVNPAWLMPVLMILGGILFFRGRTRDIRQAGRIVIGIALILMSLRLIGEATIPLREAEVLPEIVAYLAGDPFTAFLLAAAFTWVIHSSVAFILLVATFAAQGMVPFELGASLVLGANMGSSIIAFMLTRSGSAAARRITLGNFVFRAVLAMTGLGLLWLSHIPGTWLGPDAARQIINFHFAFNLVLLLVALPLTEPMARLTARLVRSAPQPDQGLVSPMRLDDKLIERPVLALASAKRELLRMAEIVERMIEPVMDLYENADPEKIRQIKLLERAVNAAQSDIKLYLSRIRYPDPDSPEALRGQELAQLAINLEYVGDAVVKTLVKLAESRAEQKVKFSPAGWRELNDLHHRVIDNLHLALNVLMSEDRAAAKMLLEEKASLGMAGRASAAEHLARLREGAQQSIATSDLHLETIRALKTINSLLASVAYPVLRQTEAAQPQQG</sequence>
<dbReference type="Pfam" id="PF01895">
    <property type="entry name" value="PhoU"/>
    <property type="match status" value="1"/>
</dbReference>
<keyword evidence="3 6" id="KW-0812">Transmembrane</keyword>
<feature type="transmembrane region" description="Helical" evidence="6">
    <location>
        <begin position="51"/>
        <end position="76"/>
    </location>
</feature>
<feature type="transmembrane region" description="Helical" evidence="6">
    <location>
        <begin position="96"/>
        <end position="123"/>
    </location>
</feature>
<gene>
    <name evidence="8" type="ORF">VE26_12455</name>
</gene>
<dbReference type="InterPro" id="IPR026022">
    <property type="entry name" value="PhoU_dom"/>
</dbReference>
<dbReference type="AlphaFoldDB" id="A0A0F5FF86"/>
<evidence type="ECO:0000256" key="5">
    <source>
        <dbReference type="ARBA" id="ARBA00023136"/>
    </source>
</evidence>
<evidence type="ECO:0000313" key="8">
    <source>
        <dbReference type="EMBL" id="KKB07544.1"/>
    </source>
</evidence>
<dbReference type="InterPro" id="IPR003841">
    <property type="entry name" value="Na/Pi_transpt"/>
</dbReference>
<accession>A0A0F5FF86</accession>
<proteinExistence type="predicted"/>
<evidence type="ECO:0000256" key="6">
    <source>
        <dbReference type="SAM" id="Phobius"/>
    </source>
</evidence>
<dbReference type="GO" id="GO:0005436">
    <property type="term" value="F:sodium:phosphate symporter activity"/>
    <property type="evidence" value="ECO:0007669"/>
    <property type="project" value="InterPro"/>
</dbReference>
<evidence type="ECO:0000259" key="7">
    <source>
        <dbReference type="Pfam" id="PF01895"/>
    </source>
</evidence>
<dbReference type="InterPro" id="IPR038078">
    <property type="entry name" value="PhoU-like_sf"/>
</dbReference>
<feature type="transmembrane region" description="Helical" evidence="6">
    <location>
        <begin position="211"/>
        <end position="231"/>
    </location>
</feature>
<reference evidence="8 9" key="1">
    <citation type="submission" date="2015-03" db="EMBL/GenBank/DDBJ databases">
        <authorList>
            <person name="Hassan Y."/>
            <person name="Lepp D."/>
            <person name="Li X.-Z."/>
            <person name="Zhou T."/>
        </authorList>
    </citation>
    <scope>NUCLEOTIDE SEQUENCE [LARGE SCALE GENOMIC DNA]</scope>
    <source>
        <strain evidence="8 9">IPL18</strain>
    </source>
</reference>
<name>A0A0F5FF86_9HYPH</name>
<feature type="transmembrane region" description="Helical" evidence="6">
    <location>
        <begin position="274"/>
        <end position="296"/>
    </location>
</feature>
<evidence type="ECO:0000256" key="4">
    <source>
        <dbReference type="ARBA" id="ARBA00022989"/>
    </source>
</evidence>
<keyword evidence="2" id="KW-1003">Cell membrane</keyword>
<dbReference type="GO" id="GO:0044341">
    <property type="term" value="P:sodium-dependent phosphate transport"/>
    <property type="evidence" value="ECO:0007669"/>
    <property type="project" value="InterPro"/>
</dbReference>
<evidence type="ECO:0000256" key="1">
    <source>
        <dbReference type="ARBA" id="ARBA00004651"/>
    </source>
</evidence>
<comment type="subcellular location">
    <subcellularLocation>
        <location evidence="1">Cell membrane</location>
        <topology evidence="1">Multi-pass membrane protein</topology>
    </subcellularLocation>
</comment>
<dbReference type="EMBL" id="JZEY01000061">
    <property type="protein sequence ID" value="KKB07544.1"/>
    <property type="molecule type" value="Genomic_DNA"/>
</dbReference>
<dbReference type="RefSeq" id="WP_046105574.1">
    <property type="nucleotide sequence ID" value="NZ_JZEY01000061.1"/>
</dbReference>
<feature type="domain" description="PhoU" evidence="7">
    <location>
        <begin position="343"/>
        <end position="424"/>
    </location>
</feature>
<feature type="transmembrane region" description="Helical" evidence="6">
    <location>
        <begin position="243"/>
        <end position="262"/>
    </location>
</feature>
<evidence type="ECO:0000313" key="9">
    <source>
        <dbReference type="Proteomes" id="UP000033649"/>
    </source>
</evidence>
<dbReference type="PANTHER" id="PTHR10010:SF46">
    <property type="entry name" value="SODIUM-DEPENDENT PHOSPHATE TRANSPORT PROTEIN 2B"/>
    <property type="match status" value="1"/>
</dbReference>
<dbReference type="Gene3D" id="1.20.58.220">
    <property type="entry name" value="Phosphate transport system protein phou homolog 2, domain 2"/>
    <property type="match status" value="1"/>
</dbReference>
<dbReference type="Proteomes" id="UP000033649">
    <property type="component" value="Unassembled WGS sequence"/>
</dbReference>